<evidence type="ECO:0000313" key="4">
    <source>
        <dbReference type="Proteomes" id="UP000473278"/>
    </source>
</evidence>
<accession>A0A6M1SIF2</accession>
<evidence type="ECO:0000256" key="1">
    <source>
        <dbReference type="SAM" id="MobiDB-lite"/>
    </source>
</evidence>
<sequence length="175" mass="19849">MKVKTIAGALIFLVVLNIGLLGTIVYLHVADQRPPIARLLNPEPKYEPPFASHFEKIENLSPEQQQKLTQLVKSYRAEIEPLREEIRLREEEMFNALINQEGVDSVSSQQTLREIADLRLEIGKHALESLQSAKTFLSEDQQRIFIKRIMSAGRSNGPGPNGINPPQLNRPFKNQ</sequence>
<dbReference type="EMBL" id="JAALLT010000001">
    <property type="protein sequence ID" value="NGP75131.1"/>
    <property type="molecule type" value="Genomic_DNA"/>
</dbReference>
<dbReference type="Pfam" id="PF13801">
    <property type="entry name" value="Metal_resist"/>
    <property type="match status" value="1"/>
</dbReference>
<dbReference type="Proteomes" id="UP000473278">
    <property type="component" value="Unassembled WGS sequence"/>
</dbReference>
<dbReference type="AlphaFoldDB" id="A0A6M1SIF2"/>
<reference evidence="3 4" key="1">
    <citation type="submission" date="2020-02" db="EMBL/GenBank/DDBJ databases">
        <title>Balneolaceae bacterium YR4-1, complete genome.</title>
        <authorList>
            <person name="Li Y."/>
            <person name="Wu S."/>
        </authorList>
    </citation>
    <scope>NUCLEOTIDE SEQUENCE [LARGE SCALE GENOMIC DNA]</scope>
    <source>
        <strain evidence="3 4">YR4-1</strain>
    </source>
</reference>
<comment type="caution">
    <text evidence="3">The sequence shown here is derived from an EMBL/GenBank/DDBJ whole genome shotgun (WGS) entry which is preliminary data.</text>
</comment>
<feature type="region of interest" description="Disordered" evidence="1">
    <location>
        <begin position="151"/>
        <end position="175"/>
    </location>
</feature>
<dbReference type="InterPro" id="IPR025961">
    <property type="entry name" value="Metal_resist"/>
</dbReference>
<dbReference type="Gene3D" id="1.20.120.1490">
    <property type="match status" value="1"/>
</dbReference>
<keyword evidence="2" id="KW-1133">Transmembrane helix</keyword>
<keyword evidence="2" id="KW-0472">Membrane</keyword>
<keyword evidence="2" id="KW-0812">Transmembrane</keyword>
<evidence type="ECO:0000256" key="2">
    <source>
        <dbReference type="SAM" id="Phobius"/>
    </source>
</evidence>
<name>A0A6M1SIF2_9BACT</name>
<organism evidence="3 4">
    <name type="scientific">Halalkalibaculum roseum</name>
    <dbReference type="NCBI Taxonomy" id="2709311"/>
    <lineage>
        <taxon>Bacteria</taxon>
        <taxon>Pseudomonadati</taxon>
        <taxon>Balneolota</taxon>
        <taxon>Balneolia</taxon>
        <taxon>Balneolales</taxon>
        <taxon>Balneolaceae</taxon>
        <taxon>Halalkalibaculum</taxon>
    </lineage>
</organism>
<dbReference type="RefSeq" id="WP_165138158.1">
    <property type="nucleotide sequence ID" value="NZ_JAALLT010000001.1"/>
</dbReference>
<keyword evidence="4" id="KW-1185">Reference proteome</keyword>
<feature type="transmembrane region" description="Helical" evidence="2">
    <location>
        <begin position="6"/>
        <end position="29"/>
    </location>
</feature>
<evidence type="ECO:0000313" key="3">
    <source>
        <dbReference type="EMBL" id="NGP75131.1"/>
    </source>
</evidence>
<feature type="compositionally biased region" description="Low complexity" evidence="1">
    <location>
        <begin position="157"/>
        <end position="166"/>
    </location>
</feature>
<protein>
    <submittedName>
        <fullName evidence="3">Periplasmic heavy metal sensor</fullName>
    </submittedName>
</protein>
<proteinExistence type="predicted"/>
<gene>
    <name evidence="3" type="ORF">G3570_00690</name>
</gene>